<evidence type="ECO:0000313" key="3">
    <source>
        <dbReference type="Proteomes" id="UP000236319"/>
    </source>
</evidence>
<comment type="caution">
    <text evidence="2">The sequence shown here is derived from an EMBL/GenBank/DDBJ whole genome shotgun (WGS) entry which is preliminary data.</text>
</comment>
<feature type="compositionally biased region" description="Polar residues" evidence="1">
    <location>
        <begin position="364"/>
        <end position="376"/>
    </location>
</feature>
<dbReference type="VEuPathDB" id="PiroplasmaDB:BOVATA_001300"/>
<dbReference type="RefSeq" id="XP_028864880.1">
    <property type="nucleotide sequence ID" value="XM_029009047.1"/>
</dbReference>
<organism evidence="2 3">
    <name type="scientific">Babesia ovata</name>
    <dbReference type="NCBI Taxonomy" id="189622"/>
    <lineage>
        <taxon>Eukaryota</taxon>
        <taxon>Sar</taxon>
        <taxon>Alveolata</taxon>
        <taxon>Apicomplexa</taxon>
        <taxon>Aconoidasida</taxon>
        <taxon>Piroplasmida</taxon>
        <taxon>Babesiidae</taxon>
        <taxon>Babesia</taxon>
    </lineage>
</organism>
<evidence type="ECO:0000313" key="2">
    <source>
        <dbReference type="EMBL" id="GBE58637.1"/>
    </source>
</evidence>
<dbReference type="AlphaFoldDB" id="A0A2H6K6L4"/>
<keyword evidence="2" id="KW-0670">Pyruvate</keyword>
<sequence>MGAPPTDGNSVSGTSSVKGIAFYAHDAEFYRKVKILESLTRPDRQLYGYLEFMLLVIRDSRASPEIKEADKKECTQLMRDVQNVTSAHGNYAELRKILDKYRAVSRSLQRGHVAPERYAELRSDLEKLEEQFKGNERTAFRTFIFNNASYYRESIRKANSFIRKHAGQTLPSSHDHGLPGVSSGNPPTLGPDSSGDTGGRHSDAPQNTPASDAGNEEMRTLLNDRTLLTRWHKLQATANKIEEILHDPLMNDINLYAAGSPYFLSNAWIPKIQEQYDTNYDTLSDIRHAWHIYERYNDISDELRKVDPKSLKKSELIEEQRRLELAFEEYGTLAHDMYVGYLDWRASNILYMLEQVEGERKKSQSTSTVHKTSRQVPTPLEVTPLQQTVPKEPTISQPNQTNDTKPSPRRRQRNEAMQSPGPKKWNKTVTTPRRAKTYELKPSPLATNQKTSTTEIEETGQPSCEAAEESITCYMHDINDSQKSSGFATMGITVIRTMVAVGAIAMM</sequence>
<dbReference type="Proteomes" id="UP000236319">
    <property type="component" value="Unassembled WGS sequence"/>
</dbReference>
<evidence type="ECO:0000256" key="1">
    <source>
        <dbReference type="SAM" id="MobiDB-lite"/>
    </source>
</evidence>
<keyword evidence="3" id="KW-1185">Reference proteome</keyword>
<feature type="compositionally biased region" description="Polar residues" evidence="1">
    <location>
        <begin position="384"/>
        <end position="405"/>
    </location>
</feature>
<feature type="region of interest" description="Disordered" evidence="1">
    <location>
        <begin position="359"/>
        <end position="431"/>
    </location>
</feature>
<feature type="region of interest" description="Disordered" evidence="1">
    <location>
        <begin position="167"/>
        <end position="216"/>
    </location>
</feature>
<name>A0A2H6K6L4_9APIC</name>
<accession>A0A2H6K6L4</accession>
<dbReference type="EMBL" id="BDSA01000001">
    <property type="protein sequence ID" value="GBE58637.1"/>
    <property type="molecule type" value="Genomic_DNA"/>
</dbReference>
<proteinExistence type="predicted"/>
<dbReference type="GeneID" id="39872407"/>
<dbReference type="OrthoDB" id="366797at2759"/>
<protein>
    <submittedName>
        <fullName evidence="2">Phosphoenolpyruvate carboxylase, putative</fullName>
    </submittedName>
</protein>
<reference evidence="2 3" key="1">
    <citation type="journal article" date="2017" name="BMC Genomics">
        <title>Whole-genome assembly of Babesia ovata and comparative genomics between closely related pathogens.</title>
        <authorList>
            <person name="Yamagishi J."/>
            <person name="Asada M."/>
            <person name="Hakimi H."/>
            <person name="Tanaka T.Q."/>
            <person name="Sugimoto C."/>
            <person name="Kawazu S."/>
        </authorList>
    </citation>
    <scope>NUCLEOTIDE SEQUENCE [LARGE SCALE GENOMIC DNA]</scope>
    <source>
        <strain evidence="2 3">Miyake</strain>
    </source>
</reference>
<gene>
    <name evidence="2" type="ORF">BOVATA_001300</name>
</gene>